<dbReference type="AlphaFoldDB" id="A0A484BV98"/>
<gene>
    <name evidence="1" type="ORF">AWZ03_000971</name>
</gene>
<name>A0A484BV98_DRONA</name>
<accession>A0A484BV98</accession>
<dbReference type="EMBL" id="LSRL02000003">
    <property type="protein sequence ID" value="TDG52738.1"/>
    <property type="molecule type" value="Genomic_DNA"/>
</dbReference>
<evidence type="ECO:0000313" key="2">
    <source>
        <dbReference type="Proteomes" id="UP000295192"/>
    </source>
</evidence>
<comment type="caution">
    <text evidence="1">The sequence shown here is derived from an EMBL/GenBank/DDBJ whole genome shotgun (WGS) entry which is preliminary data.</text>
</comment>
<dbReference type="OrthoDB" id="8070239at2759"/>
<dbReference type="Proteomes" id="UP000295192">
    <property type="component" value="Unassembled WGS sequence"/>
</dbReference>
<sequence length="68" mass="7325">MDEFSYGVCYNLGFVDPNAIRSCDDGFYCNVDGTFCSPRDTSSPSCVSSATPKPTTELTTVFRVHAGS</sequence>
<evidence type="ECO:0000313" key="1">
    <source>
        <dbReference type="EMBL" id="TDG52738.1"/>
    </source>
</evidence>
<keyword evidence="2" id="KW-1185">Reference proteome</keyword>
<dbReference type="STRING" id="7232.A0A484BV98"/>
<reference evidence="1 2" key="1">
    <citation type="journal article" date="2019" name="J. Hered.">
        <title>An Improved Genome Assembly for Drosophila navojoa, the Basal Species in the mojavensis Cluster.</title>
        <authorList>
            <person name="Vanderlinde T."/>
            <person name="Dupim E.G."/>
            <person name="Nazario-Yepiz N.O."/>
            <person name="Carvalho A.B."/>
        </authorList>
    </citation>
    <scope>NUCLEOTIDE SEQUENCE [LARGE SCALE GENOMIC DNA]</scope>
    <source>
        <strain evidence="1">Navoj_Jal97</strain>
        <tissue evidence="1">Whole organism</tissue>
    </source>
</reference>
<organism evidence="1 2">
    <name type="scientific">Drosophila navojoa</name>
    <name type="common">Fruit fly</name>
    <dbReference type="NCBI Taxonomy" id="7232"/>
    <lineage>
        <taxon>Eukaryota</taxon>
        <taxon>Metazoa</taxon>
        <taxon>Ecdysozoa</taxon>
        <taxon>Arthropoda</taxon>
        <taxon>Hexapoda</taxon>
        <taxon>Insecta</taxon>
        <taxon>Pterygota</taxon>
        <taxon>Neoptera</taxon>
        <taxon>Endopterygota</taxon>
        <taxon>Diptera</taxon>
        <taxon>Brachycera</taxon>
        <taxon>Muscomorpha</taxon>
        <taxon>Ephydroidea</taxon>
        <taxon>Drosophilidae</taxon>
        <taxon>Drosophila</taxon>
    </lineage>
</organism>
<protein>
    <submittedName>
        <fullName evidence="1">Uncharacterized protein</fullName>
    </submittedName>
</protein>
<proteinExistence type="predicted"/>